<dbReference type="Proteomes" id="UP001562425">
    <property type="component" value="Unassembled WGS sequence"/>
</dbReference>
<dbReference type="GO" id="GO:0003677">
    <property type="term" value="F:DNA binding"/>
    <property type="evidence" value="ECO:0007669"/>
    <property type="project" value="UniProtKB-UniRule"/>
</dbReference>
<dbReference type="InterPro" id="IPR007889">
    <property type="entry name" value="HTH_Psq"/>
</dbReference>
<reference evidence="8 9" key="1">
    <citation type="submission" date="2024-05" db="EMBL/GenBank/DDBJ databases">
        <title>Culex pipiens pipiens assembly and annotation.</title>
        <authorList>
            <person name="Alout H."/>
            <person name="Durand T."/>
        </authorList>
    </citation>
    <scope>NUCLEOTIDE SEQUENCE [LARGE SCALE GENOMIC DNA]</scope>
    <source>
        <strain evidence="8">HA-2024</strain>
        <tissue evidence="8">Whole body</tissue>
    </source>
</reference>
<feature type="compositionally biased region" description="Basic and acidic residues" evidence="5">
    <location>
        <begin position="624"/>
        <end position="639"/>
    </location>
</feature>
<dbReference type="SUPFAM" id="SSF54695">
    <property type="entry name" value="POZ domain"/>
    <property type="match status" value="1"/>
</dbReference>
<organism evidence="8 9">
    <name type="scientific">Culex pipiens pipiens</name>
    <name type="common">Northern house mosquito</name>
    <dbReference type="NCBI Taxonomy" id="38569"/>
    <lineage>
        <taxon>Eukaryota</taxon>
        <taxon>Metazoa</taxon>
        <taxon>Ecdysozoa</taxon>
        <taxon>Arthropoda</taxon>
        <taxon>Hexapoda</taxon>
        <taxon>Insecta</taxon>
        <taxon>Pterygota</taxon>
        <taxon>Neoptera</taxon>
        <taxon>Endopterygota</taxon>
        <taxon>Diptera</taxon>
        <taxon>Nematocera</taxon>
        <taxon>Culicoidea</taxon>
        <taxon>Culicidae</taxon>
        <taxon>Culicinae</taxon>
        <taxon>Culicini</taxon>
        <taxon>Culex</taxon>
        <taxon>Culex</taxon>
    </lineage>
</organism>
<evidence type="ECO:0000256" key="4">
    <source>
        <dbReference type="PROSITE-ProRule" id="PRU00320"/>
    </source>
</evidence>
<gene>
    <name evidence="8" type="ORF">pipiens_011706</name>
</gene>
<feature type="compositionally biased region" description="Low complexity" evidence="5">
    <location>
        <begin position="490"/>
        <end position="503"/>
    </location>
</feature>
<name>A0ABD1D593_CULPP</name>
<dbReference type="InterPro" id="IPR000210">
    <property type="entry name" value="BTB/POZ_dom"/>
</dbReference>
<feature type="domain" description="BTB" evidence="6">
    <location>
        <begin position="34"/>
        <end position="100"/>
    </location>
</feature>
<feature type="region of interest" description="Disordered" evidence="5">
    <location>
        <begin position="483"/>
        <end position="530"/>
    </location>
</feature>
<protein>
    <submittedName>
        <fullName evidence="8">Uncharacterized protein</fullName>
    </submittedName>
</protein>
<dbReference type="GO" id="GO:0005634">
    <property type="term" value="C:nucleus"/>
    <property type="evidence" value="ECO:0007669"/>
    <property type="project" value="UniProtKB-SubCell"/>
</dbReference>
<feature type="region of interest" description="Disordered" evidence="5">
    <location>
        <begin position="333"/>
        <end position="398"/>
    </location>
</feature>
<comment type="caution">
    <text evidence="8">The sequence shown here is derived from an EMBL/GenBank/DDBJ whole genome shotgun (WGS) entry which is preliminary data.</text>
</comment>
<dbReference type="PROSITE" id="PS50960">
    <property type="entry name" value="HTH_PSQ"/>
    <property type="match status" value="1"/>
</dbReference>
<feature type="compositionally biased region" description="Basic and acidic residues" evidence="5">
    <location>
        <begin position="648"/>
        <end position="666"/>
    </location>
</feature>
<evidence type="ECO:0000313" key="8">
    <source>
        <dbReference type="EMBL" id="KAL1394791.1"/>
    </source>
</evidence>
<feature type="compositionally biased region" description="Low complexity" evidence="5">
    <location>
        <begin position="257"/>
        <end position="271"/>
    </location>
</feature>
<dbReference type="FunFam" id="1.10.10.60:FF:000019">
    <property type="entry name" value="Ligand-dependent corepressor isoform 1"/>
    <property type="match status" value="1"/>
</dbReference>
<dbReference type="SMART" id="SM00225">
    <property type="entry name" value="BTB"/>
    <property type="match status" value="1"/>
</dbReference>
<sequence length="753" mass="83172">MGSSEAQTYCLRWNNHKSNLVEILDALIKMECYVDCTIVVDEQKQFKAHRVVLAANSPYFQSILQDVPMDHCSILFPGVAAFEMQALLEYMYTGEVNVTQAQIPRIMKIAEQLEVKGLFDMADLKGRFEKMVVERETEFASNNNYASKSSQPPVSEGSQQQSSPPVISTSTNVSIAQSSSSSPPYTYKSPYTSLYSRTSPTAIERERERERERDRERDHEERERRDHSSSSTYSQPPPHQSYPHDNEPRPDDLPQTSSAASSSSQNQPPQNLRWPLPGQIPVTLHQPHQPLHSMLSSVYDSSSDMNPLKRKKLQSMTTMLRDTPILRNVLAQPNAADSSQSSPSPLSLQPMPGMKPEAGPATAGGHHHPADLTSSHHSNGGGYKHHKEPLSPYGDKSYDDDALLDSRLNYSADDTRLASYVPHQQQKPEWKRYKQYTRQDIINAIECVRKGMSALQASRKFGVPSRTLYDKVKKLGITTGRPMNRAIKRSPSSGGSPAPFPYGLSGASHMFGGEQPMPSQSQMQQHRDEEDKNRMMKMDHSGHHLPPTIPHPAAALLDPSFLQQALEARGGDIAGREALHAMAFAAAAHAAVNGINTSPGTHGTARSPSPNVLMKYMRSAMGSPEDRDHHPRDSSEGDRHHHSNGSEVYDRSGTERDLMDHEDPRDVSGGGDDLVEDLSMARRGGAGPDSDRGSVSPQPMPSSHQHHPSVLSMPPQQGSVIVPAPPKIKDDYNPLNIKREIIADSNAAPMESS</sequence>
<evidence type="ECO:0000256" key="1">
    <source>
        <dbReference type="ARBA" id="ARBA00004123"/>
    </source>
</evidence>
<evidence type="ECO:0000259" key="6">
    <source>
        <dbReference type="PROSITE" id="PS50097"/>
    </source>
</evidence>
<proteinExistence type="predicted"/>
<feature type="compositionally biased region" description="Low complexity" evidence="5">
    <location>
        <begin position="694"/>
        <end position="703"/>
    </location>
</feature>
<evidence type="ECO:0000256" key="5">
    <source>
        <dbReference type="SAM" id="MobiDB-lite"/>
    </source>
</evidence>
<feature type="compositionally biased region" description="Basic and acidic residues" evidence="5">
    <location>
        <begin position="242"/>
        <end position="252"/>
    </location>
</feature>
<feature type="domain" description="HTH psq-type" evidence="7">
    <location>
        <begin position="427"/>
        <end position="478"/>
    </location>
</feature>
<feature type="compositionally biased region" description="Polar residues" evidence="5">
    <location>
        <begin position="143"/>
        <end position="167"/>
    </location>
</feature>
<dbReference type="InterPro" id="IPR009057">
    <property type="entry name" value="Homeodomain-like_sf"/>
</dbReference>
<feature type="compositionally biased region" description="Basic and acidic residues" evidence="5">
    <location>
        <begin position="203"/>
        <end position="228"/>
    </location>
</feature>
<accession>A0ABD1D593</accession>
<evidence type="ECO:0000313" key="9">
    <source>
        <dbReference type="Proteomes" id="UP001562425"/>
    </source>
</evidence>
<keyword evidence="2 4" id="KW-0238">DNA-binding</keyword>
<dbReference type="Gene3D" id="1.10.10.60">
    <property type="entry name" value="Homeodomain-like"/>
    <property type="match status" value="1"/>
</dbReference>
<keyword evidence="3 4" id="KW-0539">Nucleus</keyword>
<feature type="region of interest" description="Disordered" evidence="5">
    <location>
        <begin position="621"/>
        <end position="732"/>
    </location>
</feature>
<dbReference type="SUPFAM" id="SSF46689">
    <property type="entry name" value="Homeodomain-like"/>
    <property type="match status" value="1"/>
</dbReference>
<keyword evidence="9" id="KW-1185">Reference proteome</keyword>
<dbReference type="EMBL" id="JBEHCU010007436">
    <property type="protein sequence ID" value="KAL1394791.1"/>
    <property type="molecule type" value="Genomic_DNA"/>
</dbReference>
<dbReference type="AlphaFoldDB" id="A0ABD1D593"/>
<dbReference type="InterPro" id="IPR051095">
    <property type="entry name" value="Dros_DevTransReg"/>
</dbReference>
<dbReference type="InterPro" id="IPR011333">
    <property type="entry name" value="SKP1/BTB/POZ_sf"/>
</dbReference>
<feature type="compositionally biased region" description="Low complexity" evidence="5">
    <location>
        <begin position="168"/>
        <end position="196"/>
    </location>
</feature>
<feature type="DNA-binding region" description="H-T-H motif" evidence="4">
    <location>
        <begin position="454"/>
        <end position="474"/>
    </location>
</feature>
<feature type="compositionally biased region" description="Low complexity" evidence="5">
    <location>
        <begin position="515"/>
        <end position="524"/>
    </location>
</feature>
<dbReference type="PANTHER" id="PTHR23110:SF105">
    <property type="entry name" value="RIBBON, ISOFORM C"/>
    <property type="match status" value="1"/>
</dbReference>
<dbReference type="PROSITE" id="PS50097">
    <property type="entry name" value="BTB"/>
    <property type="match status" value="1"/>
</dbReference>
<comment type="subcellular location">
    <subcellularLocation>
        <location evidence="1 4">Nucleus</location>
    </subcellularLocation>
</comment>
<evidence type="ECO:0000256" key="2">
    <source>
        <dbReference type="ARBA" id="ARBA00023125"/>
    </source>
</evidence>
<feature type="region of interest" description="Disordered" evidence="5">
    <location>
        <begin position="143"/>
        <end position="285"/>
    </location>
</feature>
<dbReference type="Pfam" id="PF00651">
    <property type="entry name" value="BTB"/>
    <property type="match status" value="1"/>
</dbReference>
<evidence type="ECO:0000256" key="3">
    <source>
        <dbReference type="ARBA" id="ARBA00023242"/>
    </source>
</evidence>
<dbReference type="CDD" id="cd18315">
    <property type="entry name" value="BTB_POZ_BAB-like"/>
    <property type="match status" value="1"/>
</dbReference>
<dbReference type="PANTHER" id="PTHR23110">
    <property type="entry name" value="BTB DOMAIN TRANSCRIPTION FACTOR"/>
    <property type="match status" value="1"/>
</dbReference>
<evidence type="ECO:0000259" key="7">
    <source>
        <dbReference type="PROSITE" id="PS50960"/>
    </source>
</evidence>
<dbReference type="Pfam" id="PF05225">
    <property type="entry name" value="HTH_psq"/>
    <property type="match status" value="1"/>
</dbReference>
<dbReference type="Gene3D" id="3.30.710.10">
    <property type="entry name" value="Potassium Channel Kv1.1, Chain A"/>
    <property type="match status" value="1"/>
</dbReference>
<feature type="compositionally biased region" description="Low complexity" evidence="5">
    <location>
        <begin position="338"/>
        <end position="350"/>
    </location>
</feature>